<dbReference type="PANTHER" id="PTHR37313:SF2">
    <property type="entry name" value="UPF0749 PROTEIN YLXX"/>
    <property type="match status" value="1"/>
</dbReference>
<gene>
    <name evidence="3" type="ORF">SAMN05216244_0695</name>
</gene>
<evidence type="ECO:0000256" key="1">
    <source>
        <dbReference type="ARBA" id="ARBA00009108"/>
    </source>
</evidence>
<dbReference type="InterPro" id="IPR010273">
    <property type="entry name" value="DUF881"/>
</dbReference>
<evidence type="ECO:0000256" key="2">
    <source>
        <dbReference type="SAM" id="Coils"/>
    </source>
</evidence>
<name>A0A1G9MRJ3_9BACI</name>
<evidence type="ECO:0000313" key="3">
    <source>
        <dbReference type="EMBL" id="SDL76724.1"/>
    </source>
</evidence>
<organism evidence="3 4">
    <name type="scientific">Sediminibacillus halophilus</name>
    <dbReference type="NCBI Taxonomy" id="482461"/>
    <lineage>
        <taxon>Bacteria</taxon>
        <taxon>Bacillati</taxon>
        <taxon>Bacillota</taxon>
        <taxon>Bacilli</taxon>
        <taxon>Bacillales</taxon>
        <taxon>Bacillaceae</taxon>
        <taxon>Sediminibacillus</taxon>
    </lineage>
</organism>
<dbReference type="STRING" id="482461.SAMN05216244_0695"/>
<dbReference type="EMBL" id="FNHF01000001">
    <property type="protein sequence ID" value="SDL76724.1"/>
    <property type="molecule type" value="Genomic_DNA"/>
</dbReference>
<dbReference type="RefSeq" id="WP_074597451.1">
    <property type="nucleotide sequence ID" value="NZ_FNHF01000001.1"/>
</dbReference>
<accession>A0A1G9MRJ3</accession>
<keyword evidence="2" id="KW-0175">Coiled coil</keyword>
<protein>
    <submittedName>
        <fullName evidence="3">Uncharacterized conserved protein YlxW, UPF0749 family</fullName>
    </submittedName>
</protein>
<dbReference type="AlphaFoldDB" id="A0A1G9MRJ3"/>
<dbReference type="Gene3D" id="3.30.70.1880">
    <property type="entry name" value="Protein of unknown function DUF881"/>
    <property type="match status" value="1"/>
</dbReference>
<sequence length="234" mass="26717">MKLRGRHVILSLVLLVSGFLVAISYEHTKQDSKVVQLNDQEWEKDYYYRQQLINLEEKNRELKQDLENKRKEIQNLEEELGGQTETIDNYVDRKLELQMITGELPVTGRGVRITLSDSDYVPSEENANQYIVHERHIHRVVNELLSAGAEAVSINGQRVFRDSFINCVGPVISVDGVTHPAPFTISAIGDQEVMYSSINLTDGLVDELISDNIEVEMEKMENIQMSARVDQERG</sequence>
<proteinExistence type="inferred from homology"/>
<dbReference type="Proteomes" id="UP000182347">
    <property type="component" value="Unassembled WGS sequence"/>
</dbReference>
<keyword evidence="4" id="KW-1185">Reference proteome</keyword>
<dbReference type="Pfam" id="PF05949">
    <property type="entry name" value="DUF881"/>
    <property type="match status" value="1"/>
</dbReference>
<reference evidence="4" key="1">
    <citation type="submission" date="2016-10" db="EMBL/GenBank/DDBJ databases">
        <authorList>
            <person name="Varghese N."/>
            <person name="Submissions S."/>
        </authorList>
    </citation>
    <scope>NUCLEOTIDE SEQUENCE [LARGE SCALE GENOMIC DNA]</scope>
    <source>
        <strain evidence="4">CGMCC 1.6199</strain>
    </source>
</reference>
<evidence type="ECO:0000313" key="4">
    <source>
        <dbReference type="Proteomes" id="UP000182347"/>
    </source>
</evidence>
<comment type="similarity">
    <text evidence="1">Belongs to the UPF0749 family.</text>
</comment>
<feature type="coiled-coil region" evidence="2">
    <location>
        <begin position="48"/>
        <end position="93"/>
    </location>
</feature>
<dbReference type="PANTHER" id="PTHR37313">
    <property type="entry name" value="UPF0749 PROTEIN RV1825"/>
    <property type="match status" value="1"/>
</dbReference>